<name>A0A1X7TN05_AMPQE</name>
<organism evidence="1">
    <name type="scientific">Amphimedon queenslandica</name>
    <name type="common">Sponge</name>
    <dbReference type="NCBI Taxonomy" id="400682"/>
    <lineage>
        <taxon>Eukaryota</taxon>
        <taxon>Metazoa</taxon>
        <taxon>Porifera</taxon>
        <taxon>Demospongiae</taxon>
        <taxon>Heteroscleromorpha</taxon>
        <taxon>Haplosclerida</taxon>
        <taxon>Niphatidae</taxon>
        <taxon>Amphimedon</taxon>
    </lineage>
</organism>
<protein>
    <submittedName>
        <fullName evidence="1">Uncharacterized protein</fullName>
    </submittedName>
</protein>
<dbReference type="InParanoid" id="A0A1X7TN05"/>
<proteinExistence type="predicted"/>
<dbReference type="EnsemblMetazoa" id="Aqu2.1.16227_001">
    <property type="protein sequence ID" value="Aqu2.1.16227_001"/>
    <property type="gene ID" value="Aqu2.1.16227"/>
</dbReference>
<reference evidence="1" key="1">
    <citation type="submission" date="2017-05" db="UniProtKB">
        <authorList>
            <consortium name="EnsemblMetazoa"/>
        </authorList>
    </citation>
    <scope>IDENTIFICATION</scope>
</reference>
<sequence length="67" mass="7873">MCYLPLPLEKAMDTLNEVGIDSNYLPNSQLYIIINEQRTKSHNVWRNLVNIYKINAALRKLKKKLDL</sequence>
<dbReference type="AlphaFoldDB" id="A0A1X7TN05"/>
<accession>A0A1X7TN05</accession>
<evidence type="ECO:0000313" key="1">
    <source>
        <dbReference type="EnsemblMetazoa" id="Aqu2.1.16227_001"/>
    </source>
</evidence>